<dbReference type="InterPro" id="IPR007110">
    <property type="entry name" value="Ig-like_dom"/>
</dbReference>
<name>A0A267H442_9PLAT</name>
<keyword evidence="2" id="KW-0812">Transmembrane</keyword>
<dbReference type="SUPFAM" id="SSF48726">
    <property type="entry name" value="Immunoglobulin"/>
    <property type="match status" value="1"/>
</dbReference>
<evidence type="ECO:0000256" key="1">
    <source>
        <dbReference type="SAM" id="MobiDB-lite"/>
    </source>
</evidence>
<dbReference type="InterPro" id="IPR013783">
    <property type="entry name" value="Ig-like_fold"/>
</dbReference>
<reference evidence="5 6" key="1">
    <citation type="submission" date="2017-06" db="EMBL/GenBank/DDBJ databases">
        <title>A platform for efficient transgenesis in Macrostomum lignano, a flatworm model organism for stem cell research.</title>
        <authorList>
            <person name="Berezikov E."/>
        </authorList>
    </citation>
    <scope>NUCLEOTIDE SEQUENCE [LARGE SCALE GENOMIC DNA]</scope>
    <source>
        <strain evidence="5">DV1</strain>
        <tissue evidence="5">Whole organism</tissue>
    </source>
</reference>
<accession>A0A267H442</accession>
<keyword evidence="2" id="KW-1133">Transmembrane helix</keyword>
<evidence type="ECO:0000259" key="4">
    <source>
        <dbReference type="PROSITE" id="PS50835"/>
    </source>
</evidence>
<dbReference type="EMBL" id="NIVC01000056">
    <property type="protein sequence ID" value="PAA92317.1"/>
    <property type="molecule type" value="Genomic_DNA"/>
</dbReference>
<keyword evidence="3" id="KW-0732">Signal</keyword>
<dbReference type="Proteomes" id="UP000215902">
    <property type="component" value="Unassembled WGS sequence"/>
</dbReference>
<evidence type="ECO:0000256" key="2">
    <source>
        <dbReference type="SAM" id="Phobius"/>
    </source>
</evidence>
<feature type="compositionally biased region" description="Low complexity" evidence="1">
    <location>
        <begin position="166"/>
        <end position="182"/>
    </location>
</feature>
<dbReference type="AlphaFoldDB" id="A0A267H442"/>
<feature type="domain" description="Ig-like" evidence="4">
    <location>
        <begin position="19"/>
        <end position="146"/>
    </location>
</feature>
<protein>
    <recommendedName>
        <fullName evidence="4">Ig-like domain-containing protein</fullName>
    </recommendedName>
</protein>
<dbReference type="PROSITE" id="PS50835">
    <property type="entry name" value="IG_LIKE"/>
    <property type="match status" value="1"/>
</dbReference>
<organism evidence="5 6">
    <name type="scientific">Macrostomum lignano</name>
    <dbReference type="NCBI Taxonomy" id="282301"/>
    <lineage>
        <taxon>Eukaryota</taxon>
        <taxon>Metazoa</taxon>
        <taxon>Spiralia</taxon>
        <taxon>Lophotrochozoa</taxon>
        <taxon>Platyhelminthes</taxon>
        <taxon>Rhabditophora</taxon>
        <taxon>Macrostomorpha</taxon>
        <taxon>Macrostomida</taxon>
        <taxon>Macrostomidae</taxon>
        <taxon>Macrostomum</taxon>
    </lineage>
</organism>
<keyword evidence="2" id="KW-0472">Membrane</keyword>
<gene>
    <name evidence="5" type="ORF">BOX15_Mlig012872g1</name>
</gene>
<feature type="non-terminal residue" evidence="5">
    <location>
        <position position="1"/>
    </location>
</feature>
<feature type="signal peptide" evidence="3">
    <location>
        <begin position="1"/>
        <end position="24"/>
    </location>
</feature>
<feature type="transmembrane region" description="Helical" evidence="2">
    <location>
        <begin position="319"/>
        <end position="341"/>
    </location>
</feature>
<evidence type="ECO:0000313" key="6">
    <source>
        <dbReference type="Proteomes" id="UP000215902"/>
    </source>
</evidence>
<dbReference type="InterPro" id="IPR036179">
    <property type="entry name" value="Ig-like_dom_sf"/>
</dbReference>
<sequence>PMFLMNCCFLLAAYILLLPPITLGSSALDRLGNFTLSAKILTDSVCLNDPFVEIECRVTMIDNSTTTRIFAVMWSKGNTILAENGISYSKSNKHTFVMNDAPKNSTVFIMRINHVTWSDLAEYSCHSVNAAFNVLLNATAPPRRVESFVAASTASAEVTGAPSKVGPRSNSSSGSRRSPLRLGRSDGLTLTCRTSCGAAVSAASRRPPVRVGFQRLDRIGLPPSGLSFDVEALQSPDLLLESVSDTRVGHCDAGCRASSANDSVSWITWTEVTVRMDNCSQLALDGRTRFYCQTESNLMELFVHCPMVYRDFPPTRSEIAAASAGSVLGLALVALGFVIFCRSCDCGGGSKSQEESDASPVNV</sequence>
<evidence type="ECO:0000256" key="3">
    <source>
        <dbReference type="SAM" id="SignalP"/>
    </source>
</evidence>
<comment type="caution">
    <text evidence="5">The sequence shown here is derived from an EMBL/GenBank/DDBJ whole genome shotgun (WGS) entry which is preliminary data.</text>
</comment>
<evidence type="ECO:0000313" key="5">
    <source>
        <dbReference type="EMBL" id="PAA92317.1"/>
    </source>
</evidence>
<proteinExistence type="predicted"/>
<feature type="chain" id="PRO_5012831387" description="Ig-like domain-containing protein" evidence="3">
    <location>
        <begin position="25"/>
        <end position="363"/>
    </location>
</feature>
<dbReference type="Gene3D" id="2.60.40.10">
    <property type="entry name" value="Immunoglobulins"/>
    <property type="match status" value="1"/>
</dbReference>
<keyword evidence="6" id="KW-1185">Reference proteome</keyword>
<feature type="region of interest" description="Disordered" evidence="1">
    <location>
        <begin position="159"/>
        <end position="186"/>
    </location>
</feature>